<evidence type="ECO:0000313" key="3">
    <source>
        <dbReference type="Proteomes" id="UP000822688"/>
    </source>
</evidence>
<gene>
    <name evidence="2" type="ORF">KC19_7G028300</name>
</gene>
<accession>A0A8T0H5D1</accession>
<dbReference type="Proteomes" id="UP000822688">
    <property type="component" value="Chromosome 7"/>
</dbReference>
<dbReference type="EMBL" id="CM026428">
    <property type="protein sequence ID" value="KAG0565975.1"/>
    <property type="molecule type" value="Genomic_DNA"/>
</dbReference>
<dbReference type="AlphaFoldDB" id="A0A8T0H5D1"/>
<feature type="signal peptide" evidence="1">
    <location>
        <begin position="1"/>
        <end position="17"/>
    </location>
</feature>
<name>A0A8T0H5D1_CERPU</name>
<evidence type="ECO:0000256" key="1">
    <source>
        <dbReference type="SAM" id="SignalP"/>
    </source>
</evidence>
<keyword evidence="1" id="KW-0732">Signal</keyword>
<comment type="caution">
    <text evidence="2">The sequence shown here is derived from an EMBL/GenBank/DDBJ whole genome shotgun (WGS) entry which is preliminary data.</text>
</comment>
<evidence type="ECO:0000313" key="2">
    <source>
        <dbReference type="EMBL" id="KAG0565975.1"/>
    </source>
</evidence>
<sequence length="50" mass="5562">MIRELLRLAWRVRHLFASCLCDVRTDCEACSAWVVNGLGGLREKGDGGKV</sequence>
<proteinExistence type="predicted"/>
<protein>
    <submittedName>
        <fullName evidence="2">Uncharacterized protein</fullName>
    </submittedName>
</protein>
<keyword evidence="3" id="KW-1185">Reference proteome</keyword>
<feature type="chain" id="PRO_5035887257" evidence="1">
    <location>
        <begin position="18"/>
        <end position="50"/>
    </location>
</feature>
<organism evidence="2 3">
    <name type="scientific">Ceratodon purpureus</name>
    <name type="common">Fire moss</name>
    <name type="synonym">Dicranum purpureum</name>
    <dbReference type="NCBI Taxonomy" id="3225"/>
    <lineage>
        <taxon>Eukaryota</taxon>
        <taxon>Viridiplantae</taxon>
        <taxon>Streptophyta</taxon>
        <taxon>Embryophyta</taxon>
        <taxon>Bryophyta</taxon>
        <taxon>Bryophytina</taxon>
        <taxon>Bryopsida</taxon>
        <taxon>Dicranidae</taxon>
        <taxon>Pseudoditrichales</taxon>
        <taxon>Ditrichaceae</taxon>
        <taxon>Ceratodon</taxon>
    </lineage>
</organism>
<reference evidence="2" key="1">
    <citation type="submission" date="2020-06" db="EMBL/GenBank/DDBJ databases">
        <title>WGS assembly of Ceratodon purpureus strain R40.</title>
        <authorList>
            <person name="Carey S.B."/>
            <person name="Jenkins J."/>
            <person name="Shu S."/>
            <person name="Lovell J.T."/>
            <person name="Sreedasyam A."/>
            <person name="Maumus F."/>
            <person name="Tiley G.P."/>
            <person name="Fernandez-Pozo N."/>
            <person name="Barry K."/>
            <person name="Chen C."/>
            <person name="Wang M."/>
            <person name="Lipzen A."/>
            <person name="Daum C."/>
            <person name="Saski C.A."/>
            <person name="Payton A.C."/>
            <person name="Mcbreen J.C."/>
            <person name="Conrad R.E."/>
            <person name="Kollar L.M."/>
            <person name="Olsson S."/>
            <person name="Huttunen S."/>
            <person name="Landis J.B."/>
            <person name="Wickett N.J."/>
            <person name="Johnson M.G."/>
            <person name="Rensing S.A."/>
            <person name="Grimwood J."/>
            <person name="Schmutz J."/>
            <person name="Mcdaniel S.F."/>
        </authorList>
    </citation>
    <scope>NUCLEOTIDE SEQUENCE</scope>
    <source>
        <strain evidence="2">R40</strain>
    </source>
</reference>